<evidence type="ECO:0000256" key="2">
    <source>
        <dbReference type="ARBA" id="ARBA00023287"/>
    </source>
</evidence>
<keyword evidence="4" id="KW-1185">Reference proteome</keyword>
<dbReference type="NCBIfam" id="TIGR02532">
    <property type="entry name" value="IV_pilin_GFxxxE"/>
    <property type="match status" value="1"/>
</dbReference>
<sequence>MLTRMKKMLKKEKGFTLVELLAVIAILAIIVAIAVPTIGNVISKSEEKATTANEELVENAARLADVSDVTPATGSAYTIGELKTAGFLDVGDDFELKGTVLVETTTDGGKTFTYTDPK</sequence>
<dbReference type="GO" id="GO:0030420">
    <property type="term" value="P:establishment of competence for transformation"/>
    <property type="evidence" value="ECO:0007669"/>
    <property type="project" value="UniProtKB-KW"/>
</dbReference>
<dbReference type="InterPro" id="IPR045584">
    <property type="entry name" value="Pilin-like"/>
</dbReference>
<dbReference type="EMBL" id="CCAX010000001">
    <property type="protein sequence ID" value="CDO01631.1"/>
    <property type="molecule type" value="Genomic_DNA"/>
</dbReference>
<dbReference type="STRING" id="171693.BN988_00067"/>
<evidence type="ECO:0000256" key="1">
    <source>
        <dbReference type="ARBA" id="ARBA00004241"/>
    </source>
</evidence>
<dbReference type="PROSITE" id="PS00409">
    <property type="entry name" value="PROKAR_NTER_METHYL"/>
    <property type="match status" value="1"/>
</dbReference>
<reference evidence="3" key="1">
    <citation type="submission" date="2014-03" db="EMBL/GenBank/DDBJ databases">
        <title>Draft genome sequencing of Oceanobacillus picturae strain S1 isolated from human gut.</title>
        <authorList>
            <person name="Croce O."/>
            <person name="Lagier J.C."/>
            <person name="Raoult D."/>
        </authorList>
    </citation>
    <scope>NUCLEOTIDE SEQUENCE [LARGE SCALE GENOMIC DNA]</scope>
    <source>
        <strain evidence="3">S1</strain>
    </source>
</reference>
<organism evidence="3 4">
    <name type="scientific">Oceanobacillus picturae</name>
    <dbReference type="NCBI Taxonomy" id="171693"/>
    <lineage>
        <taxon>Bacteria</taxon>
        <taxon>Bacillati</taxon>
        <taxon>Bacillota</taxon>
        <taxon>Bacilli</taxon>
        <taxon>Bacillales</taxon>
        <taxon>Bacillaceae</taxon>
        <taxon>Oceanobacillus</taxon>
    </lineage>
</organism>
<dbReference type="InterPro" id="IPR012902">
    <property type="entry name" value="N_methyl_site"/>
</dbReference>
<comment type="caution">
    <text evidence="3">The sequence shown here is derived from an EMBL/GenBank/DDBJ whole genome shotgun (WGS) entry which is preliminary data.</text>
</comment>
<keyword evidence="2" id="KW-0178">Competence</keyword>
<gene>
    <name evidence="3" type="ORF">BN988_00067</name>
</gene>
<dbReference type="AlphaFoldDB" id="W9AG28"/>
<evidence type="ECO:0000313" key="3">
    <source>
        <dbReference type="EMBL" id="CDO01631.1"/>
    </source>
</evidence>
<dbReference type="GO" id="GO:0009986">
    <property type="term" value="C:cell surface"/>
    <property type="evidence" value="ECO:0007669"/>
    <property type="project" value="UniProtKB-SubCell"/>
</dbReference>
<accession>W9AG28</accession>
<dbReference type="eggNOG" id="COG4969">
    <property type="taxonomic scope" value="Bacteria"/>
</dbReference>
<dbReference type="Gene3D" id="3.30.700.10">
    <property type="entry name" value="Glycoprotein, Type 4 Pilin"/>
    <property type="match status" value="1"/>
</dbReference>
<dbReference type="Pfam" id="PF07963">
    <property type="entry name" value="N_methyl"/>
    <property type="match status" value="1"/>
</dbReference>
<proteinExistence type="predicted"/>
<dbReference type="Proteomes" id="UP000028863">
    <property type="component" value="Unassembled WGS sequence"/>
</dbReference>
<dbReference type="RefSeq" id="WP_036572108.1">
    <property type="nucleotide sequence ID" value="NZ_CABLBW010000001.1"/>
</dbReference>
<evidence type="ECO:0000313" key="4">
    <source>
        <dbReference type="Proteomes" id="UP000028863"/>
    </source>
</evidence>
<protein>
    <submittedName>
        <fullName evidence="3">Major pilin subunit</fullName>
    </submittedName>
</protein>
<name>W9AG28_9BACI</name>
<dbReference type="SUPFAM" id="SSF54523">
    <property type="entry name" value="Pili subunits"/>
    <property type="match status" value="1"/>
</dbReference>
<reference evidence="3" key="2">
    <citation type="submission" date="2014-03" db="EMBL/GenBank/DDBJ databases">
        <authorList>
            <person name="Urmite Genomes"/>
        </authorList>
    </citation>
    <scope>NUCLEOTIDE SEQUENCE</scope>
    <source>
        <strain evidence="3">S1</strain>
    </source>
</reference>
<comment type="subcellular location">
    <subcellularLocation>
        <location evidence="1">Cell surface</location>
    </subcellularLocation>
</comment>